<sequence>MESVFLNGREEVGSRNEPRSVSLLRTTEDHSERNLDKNSELKELLTSYFMKTAVFWEIQNDSSNWTIQNFLTKFWGIYRRIIKWVHIGYIPNFFMPQNNMLFGRLHGKQQGRLKSELCAIYKHGVGSLLKCPSLAKKLTTILSQPETIQNLSLEEDKYVNKYQIVKQGLGCVFVFDDALPKDSVSAFKAVFRTLCESSESPRMQTALNLRARALVTTNVRINLISTA</sequence>
<proteinExistence type="predicted"/>
<name>A0AA89BMD0_PINIB</name>
<dbReference type="AlphaFoldDB" id="A0AA89BMD0"/>
<dbReference type="InterPro" id="IPR046906">
    <property type="entry name" value="Mab-21_HhH/H2TH-like"/>
</dbReference>
<gene>
    <name evidence="3" type="ORF">FSP39_021167</name>
</gene>
<feature type="compositionally biased region" description="Basic and acidic residues" evidence="1">
    <location>
        <begin position="8"/>
        <end position="18"/>
    </location>
</feature>
<protein>
    <recommendedName>
        <fullName evidence="2">Mab-21-like HhH/H2TH-like domain-containing protein</fullName>
    </recommendedName>
</protein>
<organism evidence="3 4">
    <name type="scientific">Pinctada imbricata</name>
    <name type="common">Atlantic pearl-oyster</name>
    <name type="synonym">Pinctada martensii</name>
    <dbReference type="NCBI Taxonomy" id="66713"/>
    <lineage>
        <taxon>Eukaryota</taxon>
        <taxon>Metazoa</taxon>
        <taxon>Spiralia</taxon>
        <taxon>Lophotrochozoa</taxon>
        <taxon>Mollusca</taxon>
        <taxon>Bivalvia</taxon>
        <taxon>Autobranchia</taxon>
        <taxon>Pteriomorphia</taxon>
        <taxon>Pterioida</taxon>
        <taxon>Pterioidea</taxon>
        <taxon>Pteriidae</taxon>
        <taxon>Pinctada</taxon>
    </lineage>
</organism>
<comment type="caution">
    <text evidence="3">The sequence shown here is derived from an EMBL/GenBank/DDBJ whole genome shotgun (WGS) entry which is preliminary data.</text>
</comment>
<dbReference type="Proteomes" id="UP001186944">
    <property type="component" value="Unassembled WGS sequence"/>
</dbReference>
<evidence type="ECO:0000256" key="1">
    <source>
        <dbReference type="SAM" id="MobiDB-lite"/>
    </source>
</evidence>
<evidence type="ECO:0000313" key="3">
    <source>
        <dbReference type="EMBL" id="KAK3086624.1"/>
    </source>
</evidence>
<feature type="region of interest" description="Disordered" evidence="1">
    <location>
        <begin position="1"/>
        <end position="28"/>
    </location>
</feature>
<dbReference type="Pfam" id="PF20266">
    <property type="entry name" value="Mab-21_C"/>
    <property type="match status" value="1"/>
</dbReference>
<accession>A0AA89BMD0</accession>
<evidence type="ECO:0000259" key="2">
    <source>
        <dbReference type="Pfam" id="PF20266"/>
    </source>
</evidence>
<dbReference type="Gene3D" id="1.10.1410.40">
    <property type="match status" value="1"/>
</dbReference>
<evidence type="ECO:0000313" key="4">
    <source>
        <dbReference type="Proteomes" id="UP001186944"/>
    </source>
</evidence>
<dbReference type="EMBL" id="VSWD01000012">
    <property type="protein sequence ID" value="KAK3086624.1"/>
    <property type="molecule type" value="Genomic_DNA"/>
</dbReference>
<reference evidence="3" key="1">
    <citation type="submission" date="2019-08" db="EMBL/GenBank/DDBJ databases">
        <title>The improved chromosome-level genome for the pearl oyster Pinctada fucata martensii using PacBio sequencing and Hi-C.</title>
        <authorList>
            <person name="Zheng Z."/>
        </authorList>
    </citation>
    <scope>NUCLEOTIDE SEQUENCE</scope>
    <source>
        <strain evidence="3">ZZ-2019</strain>
        <tissue evidence="3">Adductor muscle</tissue>
    </source>
</reference>
<keyword evidence="4" id="KW-1185">Reference proteome</keyword>
<feature type="domain" description="Mab-21-like HhH/H2TH-like" evidence="2">
    <location>
        <begin position="21"/>
        <end position="110"/>
    </location>
</feature>